<evidence type="ECO:0000313" key="2">
    <source>
        <dbReference type="EMBL" id="GJT00652.1"/>
    </source>
</evidence>
<name>A0ABQ5AGB1_9ASTR</name>
<reference evidence="2" key="1">
    <citation type="journal article" date="2022" name="Int. J. Mol. Sci.">
        <title>Draft Genome of Tanacetum Coccineum: Genomic Comparison of Closely Related Tanacetum-Family Plants.</title>
        <authorList>
            <person name="Yamashiro T."/>
            <person name="Shiraishi A."/>
            <person name="Nakayama K."/>
            <person name="Satake H."/>
        </authorList>
    </citation>
    <scope>NUCLEOTIDE SEQUENCE</scope>
</reference>
<accession>A0ABQ5AGB1</accession>
<proteinExistence type="predicted"/>
<comment type="caution">
    <text evidence="2">The sequence shown here is derived from an EMBL/GenBank/DDBJ whole genome shotgun (WGS) entry which is preliminary data.</text>
</comment>
<evidence type="ECO:0000313" key="3">
    <source>
        <dbReference type="Proteomes" id="UP001151760"/>
    </source>
</evidence>
<feature type="compositionally biased region" description="Basic and acidic residues" evidence="1">
    <location>
        <begin position="56"/>
        <end position="65"/>
    </location>
</feature>
<dbReference type="EMBL" id="BQNB010012211">
    <property type="protein sequence ID" value="GJT00652.1"/>
    <property type="molecule type" value="Genomic_DNA"/>
</dbReference>
<keyword evidence="3" id="KW-1185">Reference proteome</keyword>
<sequence>MGLPSILDEGTHASQPLPEGNVTSPKDLGGNIQPLDRDLTFTTSDEDIAKTTPCPKESRGDKDSGGNKLPTDMEPQNPTDADLSGTSVKYQEDQTQSSRLRYQSLTENEDEAQESKEDILGAGEEMDDNPQSAETQHQSPPPQEDKPTSPIAPHIDASDTDSSSDKILKKYDDTLPLTEQKLVKYLQKVSRVLFERLTKDQDQTDKLVEASTSSLEKSSTTINDLYKGLNVITDLLKNINTAVKDDPAANAKINEATETFGKIFSNVTEVLSLVKGFDFFALLSSVKLLQDHAFKQNEASTDWMKSSTNMAWNLGSRMTRVELS</sequence>
<reference evidence="2" key="2">
    <citation type="submission" date="2022-01" db="EMBL/GenBank/DDBJ databases">
        <authorList>
            <person name="Yamashiro T."/>
            <person name="Shiraishi A."/>
            <person name="Satake H."/>
            <person name="Nakayama K."/>
        </authorList>
    </citation>
    <scope>NUCLEOTIDE SEQUENCE</scope>
</reference>
<feature type="region of interest" description="Disordered" evidence="1">
    <location>
        <begin position="1"/>
        <end position="165"/>
    </location>
</feature>
<evidence type="ECO:0000256" key="1">
    <source>
        <dbReference type="SAM" id="MobiDB-lite"/>
    </source>
</evidence>
<feature type="compositionally biased region" description="Polar residues" evidence="1">
    <location>
        <begin position="74"/>
        <end position="106"/>
    </location>
</feature>
<organism evidence="2 3">
    <name type="scientific">Tanacetum coccineum</name>
    <dbReference type="NCBI Taxonomy" id="301880"/>
    <lineage>
        <taxon>Eukaryota</taxon>
        <taxon>Viridiplantae</taxon>
        <taxon>Streptophyta</taxon>
        <taxon>Embryophyta</taxon>
        <taxon>Tracheophyta</taxon>
        <taxon>Spermatophyta</taxon>
        <taxon>Magnoliopsida</taxon>
        <taxon>eudicotyledons</taxon>
        <taxon>Gunneridae</taxon>
        <taxon>Pentapetalae</taxon>
        <taxon>asterids</taxon>
        <taxon>campanulids</taxon>
        <taxon>Asterales</taxon>
        <taxon>Asteraceae</taxon>
        <taxon>Asteroideae</taxon>
        <taxon>Anthemideae</taxon>
        <taxon>Anthemidinae</taxon>
        <taxon>Tanacetum</taxon>
    </lineage>
</organism>
<protein>
    <submittedName>
        <fullName evidence="2">Uncharacterized protein</fullName>
    </submittedName>
</protein>
<gene>
    <name evidence="2" type="ORF">Tco_0821821</name>
</gene>
<dbReference type="Proteomes" id="UP001151760">
    <property type="component" value="Unassembled WGS sequence"/>
</dbReference>
<feature type="compositionally biased region" description="Polar residues" evidence="1">
    <location>
        <begin position="129"/>
        <end position="138"/>
    </location>
</feature>